<keyword evidence="2" id="KW-1185">Reference proteome</keyword>
<proteinExistence type="predicted"/>
<organism evidence="1 2">
    <name type="scientific">Pistacia atlantica</name>
    <dbReference type="NCBI Taxonomy" id="434234"/>
    <lineage>
        <taxon>Eukaryota</taxon>
        <taxon>Viridiplantae</taxon>
        <taxon>Streptophyta</taxon>
        <taxon>Embryophyta</taxon>
        <taxon>Tracheophyta</taxon>
        <taxon>Spermatophyta</taxon>
        <taxon>Magnoliopsida</taxon>
        <taxon>eudicotyledons</taxon>
        <taxon>Gunneridae</taxon>
        <taxon>Pentapetalae</taxon>
        <taxon>rosids</taxon>
        <taxon>malvids</taxon>
        <taxon>Sapindales</taxon>
        <taxon>Anacardiaceae</taxon>
        <taxon>Pistacia</taxon>
    </lineage>
</organism>
<evidence type="ECO:0000313" key="2">
    <source>
        <dbReference type="Proteomes" id="UP001164250"/>
    </source>
</evidence>
<dbReference type="Proteomes" id="UP001164250">
    <property type="component" value="Chromosome 10"/>
</dbReference>
<accession>A0ACC1AFN5</accession>
<evidence type="ECO:0000313" key="1">
    <source>
        <dbReference type="EMBL" id="KAJ0086139.1"/>
    </source>
</evidence>
<reference evidence="2" key="1">
    <citation type="journal article" date="2023" name="G3 (Bethesda)">
        <title>Genome assembly and association tests identify interacting loci associated with vigor, precocity, and sex in interspecific pistachio rootstocks.</title>
        <authorList>
            <person name="Palmer W."/>
            <person name="Jacygrad E."/>
            <person name="Sagayaradj S."/>
            <person name="Cavanaugh K."/>
            <person name="Han R."/>
            <person name="Bertier L."/>
            <person name="Beede B."/>
            <person name="Kafkas S."/>
            <person name="Golino D."/>
            <person name="Preece J."/>
            <person name="Michelmore R."/>
        </authorList>
    </citation>
    <scope>NUCLEOTIDE SEQUENCE [LARGE SCALE GENOMIC DNA]</scope>
</reference>
<name>A0ACC1AFN5_9ROSI</name>
<sequence length="155" mass="17706">MSMAIAGVMETKRKSVVTERNMVDSTELLPMSMFWLGFQYGMFGVADLFTLVGLLEFFYAESSAGMKALSIAISWCSLAFGYFFSSVLVVDVVNKVSGGWLASNNLNRDKLNYFYWLPAVMSGVNFVVYFVCAHWYRYNKVEMEDRKSILRLTLR</sequence>
<gene>
    <name evidence="1" type="ORF">Patl1_09039</name>
</gene>
<dbReference type="EMBL" id="CM047906">
    <property type="protein sequence ID" value="KAJ0086139.1"/>
    <property type="molecule type" value="Genomic_DNA"/>
</dbReference>
<comment type="caution">
    <text evidence="1">The sequence shown here is derived from an EMBL/GenBank/DDBJ whole genome shotgun (WGS) entry which is preliminary data.</text>
</comment>
<protein>
    <submittedName>
        <fullName evidence="1">Uncharacterized protein</fullName>
    </submittedName>
</protein>